<dbReference type="Proteomes" id="UP000244855">
    <property type="component" value="Unassembled WGS sequence"/>
</dbReference>
<dbReference type="OrthoDB" id="5345392at2759"/>
<dbReference type="GO" id="GO:0005802">
    <property type="term" value="C:trans-Golgi network"/>
    <property type="evidence" value="ECO:0007669"/>
    <property type="project" value="TreeGrafter"/>
</dbReference>
<feature type="domain" description="Trafficking protein particle complex II-specific subunit 65 IgD3" evidence="7">
    <location>
        <begin position="410"/>
        <end position="559"/>
    </location>
</feature>
<feature type="region of interest" description="Disordered" evidence="6">
    <location>
        <begin position="381"/>
        <end position="402"/>
    </location>
</feature>
<keyword evidence="5" id="KW-0472">Membrane</keyword>
<dbReference type="Pfam" id="PF12735">
    <property type="entry name" value="IgD3_Trs65"/>
    <property type="match status" value="1"/>
</dbReference>
<accession>A0A2V1DCV9</accession>
<proteinExistence type="inferred from homology"/>
<evidence type="ECO:0000256" key="4">
    <source>
        <dbReference type="ARBA" id="ARBA00022989"/>
    </source>
</evidence>
<evidence type="ECO:0000256" key="5">
    <source>
        <dbReference type="ARBA" id="ARBA00023136"/>
    </source>
</evidence>
<evidence type="ECO:0000313" key="9">
    <source>
        <dbReference type="Proteomes" id="UP000244855"/>
    </source>
</evidence>
<dbReference type="InterPro" id="IPR007248">
    <property type="entry name" value="Mpv17_PMP22"/>
</dbReference>
<gene>
    <name evidence="8" type="ORF">DM02DRAFT_536273</name>
</gene>
<organism evidence="8 9">
    <name type="scientific">Periconia macrospinosa</name>
    <dbReference type="NCBI Taxonomy" id="97972"/>
    <lineage>
        <taxon>Eukaryota</taxon>
        <taxon>Fungi</taxon>
        <taxon>Dikarya</taxon>
        <taxon>Ascomycota</taxon>
        <taxon>Pezizomycotina</taxon>
        <taxon>Dothideomycetes</taxon>
        <taxon>Pleosporomycetidae</taxon>
        <taxon>Pleosporales</taxon>
        <taxon>Massarineae</taxon>
        <taxon>Periconiaceae</taxon>
        <taxon>Periconia</taxon>
    </lineage>
</organism>
<comment type="similarity">
    <text evidence="2">Belongs to the peroxisomal membrane protein PXMP2/4 family.</text>
</comment>
<name>A0A2V1DCV9_9PLEO</name>
<reference evidence="8 9" key="1">
    <citation type="journal article" date="2018" name="Sci. Rep.">
        <title>Comparative genomics provides insights into the lifestyle and reveals functional heterogeneity of dark septate endophytic fungi.</title>
        <authorList>
            <person name="Knapp D.G."/>
            <person name="Nemeth J.B."/>
            <person name="Barry K."/>
            <person name="Hainaut M."/>
            <person name="Henrissat B."/>
            <person name="Johnson J."/>
            <person name="Kuo A."/>
            <person name="Lim J.H.P."/>
            <person name="Lipzen A."/>
            <person name="Nolan M."/>
            <person name="Ohm R.A."/>
            <person name="Tamas L."/>
            <person name="Grigoriev I.V."/>
            <person name="Spatafora J.W."/>
            <person name="Nagy L.G."/>
            <person name="Kovacs G.M."/>
        </authorList>
    </citation>
    <scope>NUCLEOTIDE SEQUENCE [LARGE SCALE GENOMIC DNA]</scope>
    <source>
        <strain evidence="8 9">DSE2036</strain>
    </source>
</reference>
<dbReference type="EMBL" id="KZ805479">
    <property type="protein sequence ID" value="PVH95930.1"/>
    <property type="molecule type" value="Genomic_DNA"/>
</dbReference>
<evidence type="ECO:0000256" key="3">
    <source>
        <dbReference type="ARBA" id="ARBA00022692"/>
    </source>
</evidence>
<dbReference type="PANTHER" id="PTHR28159:SF1">
    <property type="entry name" value="TRAFFICKING PROTEIN PARTICLE COMPLEX II-SPECIFIC SUBUNIT 65"/>
    <property type="match status" value="1"/>
</dbReference>
<evidence type="ECO:0000256" key="6">
    <source>
        <dbReference type="SAM" id="MobiDB-lite"/>
    </source>
</evidence>
<evidence type="ECO:0000313" key="8">
    <source>
        <dbReference type="EMBL" id="PVH95930.1"/>
    </source>
</evidence>
<keyword evidence="4" id="KW-1133">Transmembrane helix</keyword>
<protein>
    <recommendedName>
        <fullName evidence="7">Trafficking protein particle complex II-specific subunit 65 IgD3 domain-containing protein</fullName>
    </recommendedName>
</protein>
<evidence type="ECO:0000256" key="1">
    <source>
        <dbReference type="ARBA" id="ARBA00004141"/>
    </source>
</evidence>
<dbReference type="InterPro" id="IPR055420">
    <property type="entry name" value="IgD3_Trs65"/>
</dbReference>
<keyword evidence="3" id="KW-0812">Transmembrane</keyword>
<dbReference type="PANTHER" id="PTHR28159">
    <property type="entry name" value="TRAFFICKING PROTEIN PARTICLE COMPLEX II-SPECIFIC SUBUNIT 65"/>
    <property type="match status" value="1"/>
</dbReference>
<dbReference type="GO" id="GO:0016020">
    <property type="term" value="C:membrane"/>
    <property type="evidence" value="ECO:0007669"/>
    <property type="project" value="UniProtKB-SubCell"/>
</dbReference>
<sequence length="863" mass="95291">MEPRASAEFVESSVLEAVVPSDSAIDIEDELSSWDGTHDDETDTLLPFLSQRQILLFVPVYVVFRTPLVEEDVLNSYLSRLAINVDAFAFSTAPSQDLDSSKTPPPKEQIYGDIIKPSVKPIIVRHEEDTPYAYVVWRIEVFICRPRGRFHKPAIYFQPTASLKPPEKPEGGAMEDEYLPSGMPTALNLLQSFESDPALAGIHPRLSALRINKIAPTAPVSRELTRPIRTGHRRLFRALPALIWRIRYSKIQASLSHLSLMASLDLEVAYVTGCRINIQEIGLSLRGGEAKTITGHEDASLVYKPGDQLTYLYKITPDLGVDGTPIFGKDGHVLSLDIKANVLVSDDCRPVVNISWQTAVDFTSDHNTNLIKAAHRLSTASSASVQQRKSAGPDSLPVPDTGDGNLDRAIHVTFTISGPPKVQVGETFIWKAFIFNRSDKTRQLAILVLPKRRRDLHRSHPSTSSVGGRHSDNKTLLANAVEDENFVYAKQKSARLEAADLVCLTTDIRIGHLVPGACYTADIKFIALTAGVLSVEGLRIIDLATNETTDIRDLPAVVAADKEGAAAPIRIDDDEQCVRDKSARTSFLVGPLPIRYAAPTSLQQEPAKMAIEGSRRRLLYTLNSRWIYGKIPLLHAAIFLLQMAAVSLLTRKFNSYYASRPVLTTMITNAVLGGIADTVAQTLTAVKQRAARKGDKDDFLAIEIHDLAKKNPWPPGDLIPDSKKLPPPFDFERLTRFMSYGFLMAPVQHKWFGFLNSTFPISKTAAMVPALKRVAFDQLLFAPVGLACFFTFMTVAEGGGKRAVQKKFQDIYVPALKANFLVWPAVQMINFRLMPISLQIPFVSTVGIAWTAYLSLTNSAEEA</sequence>
<keyword evidence="9" id="KW-1185">Reference proteome</keyword>
<dbReference type="InterPro" id="IPR024662">
    <property type="entry name" value="Trs65"/>
</dbReference>
<dbReference type="GO" id="GO:1990071">
    <property type="term" value="C:TRAPPII protein complex"/>
    <property type="evidence" value="ECO:0007669"/>
    <property type="project" value="InterPro"/>
</dbReference>
<comment type="subcellular location">
    <subcellularLocation>
        <location evidence="1">Membrane</location>
        <topology evidence="1">Multi-pass membrane protein</topology>
    </subcellularLocation>
</comment>
<dbReference type="GO" id="GO:0006891">
    <property type="term" value="P:intra-Golgi vesicle-mediated transport"/>
    <property type="evidence" value="ECO:0007669"/>
    <property type="project" value="InterPro"/>
</dbReference>
<dbReference type="AlphaFoldDB" id="A0A2V1DCV9"/>
<evidence type="ECO:0000259" key="7">
    <source>
        <dbReference type="Pfam" id="PF12735"/>
    </source>
</evidence>
<dbReference type="Pfam" id="PF04117">
    <property type="entry name" value="Mpv17_PMP22"/>
    <property type="match status" value="1"/>
</dbReference>
<dbReference type="STRING" id="97972.A0A2V1DCV9"/>
<evidence type="ECO:0000256" key="2">
    <source>
        <dbReference type="ARBA" id="ARBA00006824"/>
    </source>
</evidence>